<proteinExistence type="predicted"/>
<dbReference type="RefSeq" id="WP_243068176.1">
    <property type="nucleotide sequence ID" value="NZ_JAIVFK010000035.1"/>
</dbReference>
<evidence type="ECO:0000313" key="3">
    <source>
        <dbReference type="Proteomes" id="UP001139104"/>
    </source>
</evidence>
<keyword evidence="2" id="KW-0489">Methyltransferase</keyword>
<dbReference type="EMBL" id="JAIVFP010000001">
    <property type="protein sequence ID" value="MCI4684273.1"/>
    <property type="molecule type" value="Genomic_DNA"/>
</dbReference>
<dbReference type="GO" id="GO:0008168">
    <property type="term" value="F:methyltransferase activity"/>
    <property type="evidence" value="ECO:0007669"/>
    <property type="project" value="UniProtKB-KW"/>
</dbReference>
<organism evidence="2 3">
    <name type="scientific">Candidatus Rhodoblastus alkanivorans</name>
    <dbReference type="NCBI Taxonomy" id="2954117"/>
    <lineage>
        <taxon>Bacteria</taxon>
        <taxon>Pseudomonadati</taxon>
        <taxon>Pseudomonadota</taxon>
        <taxon>Alphaproteobacteria</taxon>
        <taxon>Hyphomicrobiales</taxon>
        <taxon>Rhodoblastaceae</taxon>
        <taxon>Rhodoblastus</taxon>
    </lineage>
</organism>
<dbReference type="Pfam" id="PF13649">
    <property type="entry name" value="Methyltransf_25"/>
    <property type="match status" value="1"/>
</dbReference>
<dbReference type="SUPFAM" id="SSF53335">
    <property type="entry name" value="S-adenosyl-L-methionine-dependent methyltransferases"/>
    <property type="match status" value="1"/>
</dbReference>
<reference evidence="2" key="1">
    <citation type="journal article" date="2022" name="ISME J.">
        <title>Identification of active gaseous-alkane degraders at natural gas seeps.</title>
        <authorList>
            <person name="Farhan Ul Haque M."/>
            <person name="Hernandez M."/>
            <person name="Crombie A.T."/>
            <person name="Murrell J.C."/>
        </authorList>
    </citation>
    <scope>NUCLEOTIDE SEQUENCE</scope>
    <source>
        <strain evidence="2">PC2</strain>
    </source>
</reference>
<feature type="domain" description="Methyltransferase" evidence="1">
    <location>
        <begin position="284"/>
        <end position="378"/>
    </location>
</feature>
<dbReference type="GO" id="GO:0032259">
    <property type="term" value="P:methylation"/>
    <property type="evidence" value="ECO:0007669"/>
    <property type="project" value="UniProtKB-KW"/>
</dbReference>
<evidence type="ECO:0000259" key="1">
    <source>
        <dbReference type="Pfam" id="PF13649"/>
    </source>
</evidence>
<gene>
    <name evidence="2" type="ORF">K2U94_16135</name>
</gene>
<evidence type="ECO:0000313" key="2">
    <source>
        <dbReference type="EMBL" id="MCI4684273.1"/>
    </source>
</evidence>
<name>A0ABS9Z9H1_9HYPH</name>
<comment type="caution">
    <text evidence="2">The sequence shown here is derived from an EMBL/GenBank/DDBJ whole genome shotgun (WGS) entry which is preliminary data.</text>
</comment>
<keyword evidence="2" id="KW-0808">Transferase</keyword>
<accession>A0ABS9Z9H1</accession>
<keyword evidence="3" id="KW-1185">Reference proteome</keyword>
<sequence length="469" mass="52117">MPGYVELIDNFQVSGWCLQEHSNAADKVIIFLGDTEIAQVPCQLPRLDLMQLGLGTGNGGFCYVHHSAFDSEALQVRAVSSGEILPRVVNATKNIHPFRDDTPFEPIYAVVPESAPNLCEDPSSSLLTTDRKRVRFSLRARALVPLSANLRLAPTEDEQDIHIDRLEWSDAIRDSIPKGAPNYRRISADITVHNANEKRYITLGLTESNSTKRSPASLQTVPFASMCIPLDYSWLRVVPEGQNITRVLGAPDSRENFATPGLNLAYQIISLANHFLGKLNSPAILDWGIGVGRVAIPLKRVLCPDARVIGVDVDQVNAKWCMDNCPDIESSCSDFFPPLEIQSASIDLVYGISVMTHLTEGAQYAWLKELRRILRPGGICILSTHGEYAFLQHTEASKSRLVMQQLSSIGISDLLLDNNLGPLLAMKNYYRGTFQTKSQILSQWSKYMNIIAYYPACLDLFQDIVVLQK</sequence>
<dbReference type="InterPro" id="IPR029063">
    <property type="entry name" value="SAM-dependent_MTases_sf"/>
</dbReference>
<dbReference type="Gene3D" id="3.40.50.150">
    <property type="entry name" value="Vaccinia Virus protein VP39"/>
    <property type="match status" value="1"/>
</dbReference>
<protein>
    <submittedName>
        <fullName evidence="2">Class I SAM-dependent methyltransferase</fullName>
    </submittedName>
</protein>
<dbReference type="CDD" id="cd02440">
    <property type="entry name" value="AdoMet_MTases"/>
    <property type="match status" value="1"/>
</dbReference>
<dbReference type="InterPro" id="IPR041698">
    <property type="entry name" value="Methyltransf_25"/>
</dbReference>
<dbReference type="Proteomes" id="UP001139104">
    <property type="component" value="Unassembled WGS sequence"/>
</dbReference>